<dbReference type="PROSITE" id="PS50157">
    <property type="entry name" value="ZINC_FINGER_C2H2_2"/>
    <property type="match status" value="3"/>
</dbReference>
<dbReference type="Pfam" id="PF13465">
    <property type="entry name" value="zf-H2C2_2"/>
    <property type="match status" value="1"/>
</dbReference>
<organism evidence="7 8">
    <name type="scientific">Porites evermanni</name>
    <dbReference type="NCBI Taxonomy" id="104178"/>
    <lineage>
        <taxon>Eukaryota</taxon>
        <taxon>Metazoa</taxon>
        <taxon>Cnidaria</taxon>
        <taxon>Anthozoa</taxon>
        <taxon>Hexacorallia</taxon>
        <taxon>Scleractinia</taxon>
        <taxon>Fungiina</taxon>
        <taxon>Poritidae</taxon>
        <taxon>Porites</taxon>
    </lineage>
</organism>
<keyword evidence="8" id="KW-1185">Reference proteome</keyword>
<dbReference type="InterPro" id="IPR013087">
    <property type="entry name" value="Znf_C2H2_type"/>
</dbReference>
<evidence type="ECO:0000256" key="1">
    <source>
        <dbReference type="ARBA" id="ARBA00022723"/>
    </source>
</evidence>
<evidence type="ECO:0000259" key="6">
    <source>
        <dbReference type="PROSITE" id="PS50157"/>
    </source>
</evidence>
<dbReference type="InterPro" id="IPR036236">
    <property type="entry name" value="Znf_C2H2_sf"/>
</dbReference>
<proteinExistence type="predicted"/>
<keyword evidence="2 4" id="KW-0863">Zinc-finger</keyword>
<keyword evidence="1" id="KW-0479">Metal-binding</keyword>
<dbReference type="SMART" id="SM00355">
    <property type="entry name" value="ZnF_C2H2"/>
    <property type="match status" value="3"/>
</dbReference>
<sequence>MLMACKRYDDLLRTQESVMYQNNTYQGEGNPLTAGIYSLLIPNSEEEIQQTLHEMDSYLCSSSPVSTPTETPANYASTPLPKFEQMSGKRDCRFPDPAPNMYTVVQSQCAPSFSLTHRWPQVTTPAQTTAVSTSTNGAVDLGFATRGQTFSASSSTHKELELNHDDGFLCDFPGCEKRYAKSSHLGTHKRLHTGEKPFLCPWEDCGWCFRRSDELKRHYRRHTGEKPYVCPLCGRSFSRSDHRSSHIKKIHPLM</sequence>
<dbReference type="EMBL" id="CALNXI010000060">
    <property type="protein sequence ID" value="CAH3017320.1"/>
    <property type="molecule type" value="Genomic_DNA"/>
</dbReference>
<feature type="region of interest" description="Disordered" evidence="5">
    <location>
        <begin position="60"/>
        <end position="80"/>
    </location>
</feature>
<evidence type="ECO:0000313" key="7">
    <source>
        <dbReference type="EMBL" id="CAH3017320.1"/>
    </source>
</evidence>
<dbReference type="PROSITE" id="PS00028">
    <property type="entry name" value="ZINC_FINGER_C2H2_1"/>
    <property type="match status" value="3"/>
</dbReference>
<name>A0ABN8LMV9_9CNID</name>
<evidence type="ECO:0000256" key="5">
    <source>
        <dbReference type="SAM" id="MobiDB-lite"/>
    </source>
</evidence>
<feature type="domain" description="C2H2-type" evidence="6">
    <location>
        <begin position="228"/>
        <end position="251"/>
    </location>
</feature>
<evidence type="ECO:0000256" key="4">
    <source>
        <dbReference type="PROSITE-ProRule" id="PRU00042"/>
    </source>
</evidence>
<dbReference type="PANTHER" id="PTHR23235">
    <property type="entry name" value="KRUEPPEL-LIKE TRANSCRIPTION FACTOR"/>
    <property type="match status" value="1"/>
</dbReference>
<feature type="domain" description="C2H2-type" evidence="6">
    <location>
        <begin position="198"/>
        <end position="227"/>
    </location>
</feature>
<dbReference type="PANTHER" id="PTHR23235:SF144">
    <property type="entry name" value="C2H2-TYPE DOMAIN-CONTAINING PROTEIN"/>
    <property type="match status" value="1"/>
</dbReference>
<reference evidence="7 8" key="1">
    <citation type="submission" date="2022-05" db="EMBL/GenBank/DDBJ databases">
        <authorList>
            <consortium name="Genoscope - CEA"/>
            <person name="William W."/>
        </authorList>
    </citation>
    <scope>NUCLEOTIDE SEQUENCE [LARGE SCALE GENOMIC DNA]</scope>
</reference>
<evidence type="ECO:0000256" key="2">
    <source>
        <dbReference type="ARBA" id="ARBA00022771"/>
    </source>
</evidence>
<feature type="compositionally biased region" description="Low complexity" evidence="5">
    <location>
        <begin position="61"/>
        <end position="72"/>
    </location>
</feature>
<accession>A0ABN8LMV9</accession>
<evidence type="ECO:0000313" key="8">
    <source>
        <dbReference type="Proteomes" id="UP001159427"/>
    </source>
</evidence>
<dbReference type="Gene3D" id="3.30.160.60">
    <property type="entry name" value="Classic Zinc Finger"/>
    <property type="match status" value="3"/>
</dbReference>
<feature type="domain" description="C2H2-type" evidence="6">
    <location>
        <begin position="168"/>
        <end position="197"/>
    </location>
</feature>
<keyword evidence="3" id="KW-0862">Zinc</keyword>
<gene>
    <name evidence="7" type="ORF">PEVE_00037084</name>
</gene>
<dbReference type="SUPFAM" id="SSF57667">
    <property type="entry name" value="beta-beta-alpha zinc fingers"/>
    <property type="match status" value="1"/>
</dbReference>
<protein>
    <recommendedName>
        <fullName evidence="6">C2H2-type domain-containing protein</fullName>
    </recommendedName>
</protein>
<comment type="caution">
    <text evidence="7">The sequence shown here is derived from an EMBL/GenBank/DDBJ whole genome shotgun (WGS) entry which is preliminary data.</text>
</comment>
<dbReference type="Proteomes" id="UP001159427">
    <property type="component" value="Unassembled WGS sequence"/>
</dbReference>
<evidence type="ECO:0000256" key="3">
    <source>
        <dbReference type="ARBA" id="ARBA00022833"/>
    </source>
</evidence>